<dbReference type="VEuPathDB" id="TrichDB:TRFO_21518"/>
<keyword evidence="1" id="KW-0812">Transmembrane</keyword>
<feature type="transmembrane region" description="Helical" evidence="1">
    <location>
        <begin position="72"/>
        <end position="94"/>
    </location>
</feature>
<evidence type="ECO:0000313" key="3">
    <source>
        <dbReference type="Proteomes" id="UP000179807"/>
    </source>
</evidence>
<proteinExistence type="predicted"/>
<dbReference type="RefSeq" id="XP_068362696.1">
    <property type="nucleotide sequence ID" value="XM_068502024.1"/>
</dbReference>
<reference evidence="2" key="1">
    <citation type="submission" date="2016-10" db="EMBL/GenBank/DDBJ databases">
        <authorList>
            <person name="Benchimol M."/>
            <person name="Almeida L.G."/>
            <person name="Vasconcelos A.T."/>
            <person name="Perreira-Neves A."/>
            <person name="Rosa I.A."/>
            <person name="Tasca T."/>
            <person name="Bogo M.R."/>
            <person name="de Souza W."/>
        </authorList>
    </citation>
    <scope>NUCLEOTIDE SEQUENCE [LARGE SCALE GENOMIC DNA]</scope>
    <source>
        <strain evidence="2">K</strain>
    </source>
</reference>
<dbReference type="EMBL" id="MLAK01000636">
    <property type="protein sequence ID" value="OHT09560.1"/>
    <property type="molecule type" value="Genomic_DNA"/>
</dbReference>
<keyword evidence="1" id="KW-0472">Membrane</keyword>
<organism evidence="2 3">
    <name type="scientific">Tritrichomonas foetus</name>
    <dbReference type="NCBI Taxonomy" id="1144522"/>
    <lineage>
        <taxon>Eukaryota</taxon>
        <taxon>Metamonada</taxon>
        <taxon>Parabasalia</taxon>
        <taxon>Tritrichomonadida</taxon>
        <taxon>Tritrichomonadidae</taxon>
        <taxon>Tritrichomonas</taxon>
    </lineage>
</organism>
<sequence>MNIFRCIFPFLFSYSDLCQDNKIPIQSNSISFMMYFISNIFDDYSTDFHQNSSILNPGNLIEYIQSSKMIKFLITLLMSCPITVFESIFIPIVIDISNNEQPKIFISHFIIKLLKRLEEKEKICIVLQYIGHLLITNCITTSHESILGYLFDKVEYFTDHELNLINKILIYIFIKSLKKPAQIIFTVIEQNISKFIRIIKIFPEDWGVCLSISKSYMKNHEFNHFISLINVLNPSFRIEINLHSILGKDENYDRMLINYFKLNELKQDYSRFQVYIFSTIDEYASTYSRYLHNH</sequence>
<dbReference type="AlphaFoldDB" id="A0A1J4KF52"/>
<keyword evidence="3" id="KW-1185">Reference proteome</keyword>
<dbReference type="Proteomes" id="UP000179807">
    <property type="component" value="Unassembled WGS sequence"/>
</dbReference>
<gene>
    <name evidence="2" type="ORF">TRFO_21518</name>
</gene>
<evidence type="ECO:0000313" key="2">
    <source>
        <dbReference type="EMBL" id="OHT09560.1"/>
    </source>
</evidence>
<accession>A0A1J4KF52</accession>
<keyword evidence="1" id="KW-1133">Transmembrane helix</keyword>
<protein>
    <submittedName>
        <fullName evidence="2">Uncharacterized protein</fullName>
    </submittedName>
</protein>
<comment type="caution">
    <text evidence="2">The sequence shown here is derived from an EMBL/GenBank/DDBJ whole genome shotgun (WGS) entry which is preliminary data.</text>
</comment>
<evidence type="ECO:0000256" key="1">
    <source>
        <dbReference type="SAM" id="Phobius"/>
    </source>
</evidence>
<name>A0A1J4KF52_9EUKA</name>
<dbReference type="GeneID" id="94836728"/>